<feature type="transmembrane region" description="Helical" evidence="9">
    <location>
        <begin position="875"/>
        <end position="895"/>
    </location>
</feature>
<feature type="domain" description="ABC transmembrane type-1" evidence="12">
    <location>
        <begin position="600"/>
        <end position="903"/>
    </location>
</feature>
<feature type="domain" description="ABC transporter" evidence="11">
    <location>
        <begin position="320"/>
        <end position="542"/>
    </location>
</feature>
<evidence type="ECO:0000256" key="7">
    <source>
        <dbReference type="ARBA" id="ARBA00022989"/>
    </source>
</evidence>
<protein>
    <recommendedName>
        <fullName evidence="15">Multidrug resistance-associated protein lethal(2)03659</fullName>
    </recommendedName>
</protein>
<dbReference type="Proteomes" id="UP001353858">
    <property type="component" value="Unassembled WGS sequence"/>
</dbReference>
<dbReference type="FunFam" id="3.40.50.300:FF:000973">
    <property type="entry name" value="Multidrug resistance-associated protein 4"/>
    <property type="match status" value="1"/>
</dbReference>
<dbReference type="GO" id="GO:0140359">
    <property type="term" value="F:ABC-type transporter activity"/>
    <property type="evidence" value="ECO:0007669"/>
    <property type="project" value="InterPro"/>
</dbReference>
<dbReference type="EMBL" id="JARPUR010000003">
    <property type="protein sequence ID" value="KAK4880166.1"/>
    <property type="molecule type" value="Genomic_DNA"/>
</dbReference>
<keyword evidence="7 9" id="KW-1133">Transmembrane helix</keyword>
<feature type="transmembrane region" description="Helical" evidence="9">
    <location>
        <begin position="596"/>
        <end position="620"/>
    </location>
</feature>
<name>A0AAN7PD57_9COLE</name>
<dbReference type="InterPro" id="IPR027417">
    <property type="entry name" value="P-loop_NTPase"/>
</dbReference>
<keyword evidence="10" id="KW-0732">Signal</keyword>
<feature type="transmembrane region" description="Helical" evidence="9">
    <location>
        <begin position="263"/>
        <end position="286"/>
    </location>
</feature>
<evidence type="ECO:0000313" key="13">
    <source>
        <dbReference type="EMBL" id="KAK4880166.1"/>
    </source>
</evidence>
<dbReference type="PROSITE" id="PS50893">
    <property type="entry name" value="ABC_TRANSPORTER_2"/>
    <property type="match status" value="2"/>
</dbReference>
<dbReference type="InterPro" id="IPR003439">
    <property type="entry name" value="ABC_transporter-like_ATP-bd"/>
</dbReference>
<dbReference type="Pfam" id="PF00005">
    <property type="entry name" value="ABC_tran"/>
    <property type="match status" value="2"/>
</dbReference>
<feature type="transmembrane region" description="Helical" evidence="9">
    <location>
        <begin position="752"/>
        <end position="776"/>
    </location>
</feature>
<evidence type="ECO:0000256" key="10">
    <source>
        <dbReference type="SAM" id="SignalP"/>
    </source>
</evidence>
<feature type="domain" description="ABC transporter" evidence="11">
    <location>
        <begin position="937"/>
        <end position="1170"/>
    </location>
</feature>
<evidence type="ECO:0000256" key="2">
    <source>
        <dbReference type="ARBA" id="ARBA00022448"/>
    </source>
</evidence>
<proteinExistence type="predicted"/>
<dbReference type="InterPro" id="IPR017871">
    <property type="entry name" value="ABC_transporter-like_CS"/>
</dbReference>
<dbReference type="InterPro" id="IPR003593">
    <property type="entry name" value="AAA+_ATPase"/>
</dbReference>
<comment type="subcellular location">
    <subcellularLocation>
        <location evidence="1">Membrane</location>
        <topology evidence="1">Multi-pass membrane protein</topology>
    </subcellularLocation>
</comment>
<keyword evidence="3 9" id="KW-0812">Transmembrane</keyword>
<evidence type="ECO:0000256" key="4">
    <source>
        <dbReference type="ARBA" id="ARBA00022737"/>
    </source>
</evidence>
<keyword evidence="4" id="KW-0677">Repeat</keyword>
<feature type="domain" description="ABC transmembrane type-1" evidence="12">
    <location>
        <begin position="2"/>
        <end position="286"/>
    </location>
</feature>
<keyword evidence="14" id="KW-1185">Reference proteome</keyword>
<dbReference type="GO" id="GO:0005524">
    <property type="term" value="F:ATP binding"/>
    <property type="evidence" value="ECO:0007669"/>
    <property type="project" value="UniProtKB-KW"/>
</dbReference>
<dbReference type="GO" id="GO:0016887">
    <property type="term" value="F:ATP hydrolysis activity"/>
    <property type="evidence" value="ECO:0007669"/>
    <property type="project" value="InterPro"/>
</dbReference>
<feature type="transmembrane region" description="Helical" evidence="9">
    <location>
        <begin position="845"/>
        <end position="868"/>
    </location>
</feature>
<dbReference type="CDD" id="cd03244">
    <property type="entry name" value="ABCC_MRP_domain2"/>
    <property type="match status" value="1"/>
</dbReference>
<evidence type="ECO:0008006" key="15">
    <source>
        <dbReference type="Google" id="ProtNLM"/>
    </source>
</evidence>
<accession>A0AAN7PD57</accession>
<evidence type="ECO:0000256" key="5">
    <source>
        <dbReference type="ARBA" id="ARBA00022741"/>
    </source>
</evidence>
<feature type="transmembrane region" description="Helical" evidence="9">
    <location>
        <begin position="227"/>
        <end position="251"/>
    </location>
</feature>
<dbReference type="Gene3D" id="3.40.50.300">
    <property type="entry name" value="P-loop containing nucleotide triphosphate hydrolases"/>
    <property type="match status" value="2"/>
</dbReference>
<evidence type="ECO:0000259" key="11">
    <source>
        <dbReference type="PROSITE" id="PS50893"/>
    </source>
</evidence>
<feature type="transmembrane region" description="Helical" evidence="9">
    <location>
        <begin position="43"/>
        <end position="66"/>
    </location>
</feature>
<dbReference type="CDD" id="cd03250">
    <property type="entry name" value="ABCC_MRP_domain1"/>
    <property type="match status" value="1"/>
</dbReference>
<evidence type="ECO:0000256" key="8">
    <source>
        <dbReference type="ARBA" id="ARBA00023136"/>
    </source>
</evidence>
<dbReference type="AlphaFoldDB" id="A0AAN7PD57"/>
<evidence type="ECO:0000259" key="12">
    <source>
        <dbReference type="PROSITE" id="PS50929"/>
    </source>
</evidence>
<dbReference type="GO" id="GO:0016020">
    <property type="term" value="C:membrane"/>
    <property type="evidence" value="ECO:0007669"/>
    <property type="project" value="UniProtKB-SubCell"/>
</dbReference>
<dbReference type="PROSITE" id="PS00211">
    <property type="entry name" value="ABC_TRANSPORTER_1"/>
    <property type="match status" value="2"/>
</dbReference>
<feature type="transmembrane region" description="Helical" evidence="9">
    <location>
        <begin position="122"/>
        <end position="139"/>
    </location>
</feature>
<evidence type="ECO:0000313" key="14">
    <source>
        <dbReference type="Proteomes" id="UP001353858"/>
    </source>
</evidence>
<keyword evidence="2" id="KW-0813">Transport</keyword>
<dbReference type="SUPFAM" id="SSF52540">
    <property type="entry name" value="P-loop containing nucleoside triphosphate hydrolases"/>
    <property type="match status" value="2"/>
</dbReference>
<dbReference type="InterPro" id="IPR036640">
    <property type="entry name" value="ABC1_TM_sf"/>
</dbReference>
<evidence type="ECO:0000256" key="9">
    <source>
        <dbReference type="SAM" id="Phobius"/>
    </source>
</evidence>
<dbReference type="SUPFAM" id="SSF90123">
    <property type="entry name" value="ABC transporter transmembrane region"/>
    <property type="match status" value="2"/>
</dbReference>
<keyword evidence="5" id="KW-0547">Nucleotide-binding</keyword>
<feature type="chain" id="PRO_5043037899" description="Multidrug resistance-associated protein lethal(2)03659" evidence="10">
    <location>
        <begin position="20"/>
        <end position="1181"/>
    </location>
</feature>
<keyword evidence="8 9" id="KW-0472">Membrane</keyword>
<dbReference type="Pfam" id="PF00664">
    <property type="entry name" value="ABC_membrane"/>
    <property type="match status" value="2"/>
</dbReference>
<evidence type="ECO:0000256" key="6">
    <source>
        <dbReference type="ARBA" id="ARBA00022840"/>
    </source>
</evidence>
<feature type="transmembrane region" description="Helical" evidence="9">
    <location>
        <begin position="663"/>
        <end position="685"/>
    </location>
</feature>
<dbReference type="InterPro" id="IPR011527">
    <property type="entry name" value="ABC1_TM_dom"/>
</dbReference>
<feature type="transmembrane region" description="Helical" evidence="9">
    <location>
        <begin position="145"/>
        <end position="163"/>
    </location>
</feature>
<dbReference type="PANTHER" id="PTHR24223">
    <property type="entry name" value="ATP-BINDING CASSETTE SUB-FAMILY C"/>
    <property type="match status" value="1"/>
</dbReference>
<dbReference type="Gene3D" id="1.20.1560.10">
    <property type="entry name" value="ABC transporter type 1, transmembrane domain"/>
    <property type="match status" value="2"/>
</dbReference>
<dbReference type="SMART" id="SM00382">
    <property type="entry name" value="AAA"/>
    <property type="match status" value="2"/>
</dbReference>
<dbReference type="FunFam" id="1.20.1560.10:FF:000026">
    <property type="entry name" value="Multidrug resistance-associated protein lethal(2)03659"/>
    <property type="match status" value="1"/>
</dbReference>
<dbReference type="PROSITE" id="PS50929">
    <property type="entry name" value="ABC_TM1F"/>
    <property type="match status" value="2"/>
</dbReference>
<comment type="caution">
    <text evidence="13">The sequence shown here is derived from an EMBL/GenBank/DDBJ whole genome shotgun (WGS) entry which is preliminary data.</text>
</comment>
<sequence>MLWGCVLAFLECLVKPAQSLVLGWLITYYNHNYKEEAITKTQAYLYALGIILLTLLNVALLHPFMVNVMLTGLKMKIACCSLLYRKSLKLSNAAFETTSVGQMLNLLSNDVLAFHKCALMMHYVWVGPIQCIIVTYLMYREFELSSIFGIFLLLLFIPLYFYLGKMASKFRFKAALKTDNRVRFMNEIIMGIQVIKVYAWEKAIQKLVAFYRKNEMKYIRISSYVRAMYLTFDILIMQMLLYITVLAYVVFNDNIDAQKFFTLTIFYSSLRLTMATFFPQGLGLIAETRVSIQRMNKFLLYSEVETNTLLSMDRKNNKAIEFSNVSASWSTSSKDTLVNIDLSVTRGSLMAIVGSVGSGKSTLLNIILKELPLTKGKITIGGHISYASQDPWLFSSSIRQNILFGETLNLARYNDIIRICALEDDFKLLPYSDKTVIGRRGASLSGGQKARINLARAIYKKADIYLLDDPLSALDAHVGKQIFYECIKEFLKDKTVILVTHQLQYLKHVDRIVLLDNGTIKAEGDFDELQKHLEEFSKSFKEYVTENKTERGALKKAKKGMGEGNDEDQEIVKEQMTDGAVSKFVYKSYILAGANYTMVAFMVILFLTTQLLISGSAYFMTYWVNMKQYSNNSIPHFNNSEDGNSTNNDFTKEYYEDLDKSYIYIYSLIIIVLIIASLSRSFLFYKICMKASENLHNSMFDSIIHATMRFFNTNSPGRILNRFANDMGAVDTILPTVTIDTTQILLTASASLILICVINYWLLLPAIGVGIIFYFLKMYCLKTSRNIKRLEGVTRSPVFEHLSASLQGLNTIRAFEAQSILRKEFDVHQDLHSSSYHLFLTTSQAFGYILDCIGVVYIAIVTFSFLIIGNETYGGNVGLAITQCLGALMSLQWGIRQTAEMENNMTSVERILEYNSIEHEVQSKNKAPKNWPQFGEIIFANVYFKYYPKDPPVLKNINFTIRPLEKIGIVGRTGSGKSSILNALFLLSDVSGSIYIDNIDITKLNLQDLRSKISIIPQEPMIFSGSFRKNLDPFDEFGDEDLWRVLEEVELKDVVNELTGGLQSNISEGGSNLSVGQRQLICLARAILRNNKILVLDEATANVDPGTDELIQKTIRKKFDKCTVLTIAHRLHTVMDSDKIMVVNDGKVVEFDRPNVLLQNRNGYFYEMVQESGKTKHGAGN</sequence>
<organism evidence="13 14">
    <name type="scientific">Aquatica leii</name>
    <dbReference type="NCBI Taxonomy" id="1421715"/>
    <lineage>
        <taxon>Eukaryota</taxon>
        <taxon>Metazoa</taxon>
        <taxon>Ecdysozoa</taxon>
        <taxon>Arthropoda</taxon>
        <taxon>Hexapoda</taxon>
        <taxon>Insecta</taxon>
        <taxon>Pterygota</taxon>
        <taxon>Neoptera</taxon>
        <taxon>Endopterygota</taxon>
        <taxon>Coleoptera</taxon>
        <taxon>Polyphaga</taxon>
        <taxon>Elateriformia</taxon>
        <taxon>Elateroidea</taxon>
        <taxon>Lampyridae</taxon>
        <taxon>Luciolinae</taxon>
        <taxon>Aquatica</taxon>
    </lineage>
</organism>
<reference evidence="14" key="1">
    <citation type="submission" date="2023-01" db="EMBL/GenBank/DDBJ databases">
        <title>Key to firefly adult light organ development and bioluminescence: homeobox transcription factors regulate luciferase expression and transportation to peroxisome.</title>
        <authorList>
            <person name="Fu X."/>
        </authorList>
    </citation>
    <scope>NUCLEOTIDE SEQUENCE [LARGE SCALE GENOMIC DNA]</scope>
</reference>
<dbReference type="InterPro" id="IPR050173">
    <property type="entry name" value="ABC_transporter_C-like"/>
</dbReference>
<dbReference type="FunFam" id="1.20.1560.10:FF:000014">
    <property type="entry name" value="Multidrug resistance-associated protein member 4"/>
    <property type="match status" value="1"/>
</dbReference>
<dbReference type="FunFam" id="3.40.50.300:FF:000163">
    <property type="entry name" value="Multidrug resistance-associated protein member 4"/>
    <property type="match status" value="1"/>
</dbReference>
<feature type="signal peptide" evidence="10">
    <location>
        <begin position="1"/>
        <end position="19"/>
    </location>
</feature>
<evidence type="ECO:0000256" key="1">
    <source>
        <dbReference type="ARBA" id="ARBA00004141"/>
    </source>
</evidence>
<dbReference type="PANTHER" id="PTHR24223:SF448">
    <property type="entry name" value="FI20146P1-RELATED"/>
    <property type="match status" value="1"/>
</dbReference>
<gene>
    <name evidence="13" type="ORF">RN001_008312</name>
</gene>
<evidence type="ECO:0000256" key="3">
    <source>
        <dbReference type="ARBA" id="ARBA00022692"/>
    </source>
</evidence>
<keyword evidence="6" id="KW-0067">ATP-binding</keyword>